<proteinExistence type="predicted"/>
<dbReference type="AlphaFoldDB" id="A0AAV7R7P0"/>
<keyword evidence="3" id="KW-1185">Reference proteome</keyword>
<evidence type="ECO:0000256" key="1">
    <source>
        <dbReference type="SAM" id="MobiDB-lite"/>
    </source>
</evidence>
<comment type="caution">
    <text evidence="2">The sequence shown here is derived from an EMBL/GenBank/DDBJ whole genome shotgun (WGS) entry which is preliminary data.</text>
</comment>
<sequence>MAQGVSTSGTHYKPFMVLCARGKHNAQETRRLQRDCLTSGPPEFQSERRSQFRCVPARGQGTRTCSPRSLGTTDFKTRREPGAPGRRSSTRLCSPQPPFSRRRCADPGAAIEVLSSR</sequence>
<name>A0AAV7R7P0_PLEWA</name>
<organism evidence="2 3">
    <name type="scientific">Pleurodeles waltl</name>
    <name type="common">Iberian ribbed newt</name>
    <dbReference type="NCBI Taxonomy" id="8319"/>
    <lineage>
        <taxon>Eukaryota</taxon>
        <taxon>Metazoa</taxon>
        <taxon>Chordata</taxon>
        <taxon>Craniata</taxon>
        <taxon>Vertebrata</taxon>
        <taxon>Euteleostomi</taxon>
        <taxon>Amphibia</taxon>
        <taxon>Batrachia</taxon>
        <taxon>Caudata</taxon>
        <taxon>Salamandroidea</taxon>
        <taxon>Salamandridae</taxon>
        <taxon>Pleurodelinae</taxon>
        <taxon>Pleurodeles</taxon>
    </lineage>
</organism>
<gene>
    <name evidence="2" type="ORF">NDU88_012996</name>
</gene>
<protein>
    <submittedName>
        <fullName evidence="2">Uncharacterized protein</fullName>
    </submittedName>
</protein>
<feature type="region of interest" description="Disordered" evidence="1">
    <location>
        <begin position="37"/>
        <end position="106"/>
    </location>
</feature>
<accession>A0AAV7R7P0</accession>
<dbReference type="Proteomes" id="UP001066276">
    <property type="component" value="Chromosome 6"/>
</dbReference>
<reference evidence="2" key="1">
    <citation type="journal article" date="2022" name="bioRxiv">
        <title>Sequencing and chromosome-scale assembly of the giantPleurodeles waltlgenome.</title>
        <authorList>
            <person name="Brown T."/>
            <person name="Elewa A."/>
            <person name="Iarovenko S."/>
            <person name="Subramanian E."/>
            <person name="Araus A.J."/>
            <person name="Petzold A."/>
            <person name="Susuki M."/>
            <person name="Suzuki K.-i.T."/>
            <person name="Hayashi T."/>
            <person name="Toyoda A."/>
            <person name="Oliveira C."/>
            <person name="Osipova E."/>
            <person name="Leigh N.D."/>
            <person name="Simon A."/>
            <person name="Yun M.H."/>
        </authorList>
    </citation>
    <scope>NUCLEOTIDE SEQUENCE</scope>
    <source>
        <strain evidence="2">20211129_DDA</strain>
        <tissue evidence="2">Liver</tissue>
    </source>
</reference>
<feature type="compositionally biased region" description="Polar residues" evidence="1">
    <location>
        <begin position="61"/>
        <end position="74"/>
    </location>
</feature>
<dbReference type="EMBL" id="JANPWB010000010">
    <property type="protein sequence ID" value="KAJ1146735.1"/>
    <property type="molecule type" value="Genomic_DNA"/>
</dbReference>
<evidence type="ECO:0000313" key="3">
    <source>
        <dbReference type="Proteomes" id="UP001066276"/>
    </source>
</evidence>
<evidence type="ECO:0000313" key="2">
    <source>
        <dbReference type="EMBL" id="KAJ1146735.1"/>
    </source>
</evidence>